<dbReference type="Proteomes" id="UP001212841">
    <property type="component" value="Unassembled WGS sequence"/>
</dbReference>
<keyword evidence="1 2" id="KW-0175">Coiled coil</keyword>
<keyword evidence="6" id="KW-1185">Reference proteome</keyword>
<feature type="coiled-coil region" evidence="2">
    <location>
        <begin position="957"/>
        <end position="991"/>
    </location>
</feature>
<gene>
    <name evidence="5" type="ORF">HK097_003954</name>
</gene>
<evidence type="ECO:0000256" key="1">
    <source>
        <dbReference type="ARBA" id="ARBA00023054"/>
    </source>
</evidence>
<feature type="compositionally biased region" description="Basic and acidic residues" evidence="3">
    <location>
        <begin position="113"/>
        <end position="130"/>
    </location>
</feature>
<dbReference type="GO" id="GO:0005856">
    <property type="term" value="C:cytoskeleton"/>
    <property type="evidence" value="ECO:0007669"/>
    <property type="project" value="TreeGrafter"/>
</dbReference>
<proteinExistence type="predicted"/>
<protein>
    <recommendedName>
        <fullName evidence="4">Cilia- and flagella-associated protein 58 central coiled coil domain-containing protein</fullName>
    </recommendedName>
</protein>
<dbReference type="EMBL" id="JADGJD010001980">
    <property type="protein sequence ID" value="KAJ3036038.1"/>
    <property type="molecule type" value="Genomic_DNA"/>
</dbReference>
<evidence type="ECO:0000313" key="5">
    <source>
        <dbReference type="EMBL" id="KAJ3036038.1"/>
    </source>
</evidence>
<dbReference type="Gene3D" id="1.10.287.1490">
    <property type="match status" value="1"/>
</dbReference>
<comment type="caution">
    <text evidence="5">The sequence shown here is derived from an EMBL/GenBank/DDBJ whole genome shotgun (WGS) entry which is preliminary data.</text>
</comment>
<feature type="compositionally biased region" description="Acidic residues" evidence="3">
    <location>
        <begin position="40"/>
        <end position="64"/>
    </location>
</feature>
<feature type="domain" description="Cilia- and flagella-associated protein 58 central coiled coil" evidence="4">
    <location>
        <begin position="528"/>
        <end position="828"/>
    </location>
</feature>
<dbReference type="Pfam" id="PF21771">
    <property type="entry name" value="CFAP58_CC"/>
    <property type="match status" value="1"/>
</dbReference>
<feature type="coiled-coil region" evidence="2">
    <location>
        <begin position="300"/>
        <end position="341"/>
    </location>
</feature>
<feature type="coiled-coil region" evidence="2">
    <location>
        <begin position="804"/>
        <end position="862"/>
    </location>
</feature>
<accession>A0AAD5S3N8</accession>
<feature type="compositionally biased region" description="Basic and acidic residues" evidence="3">
    <location>
        <begin position="1"/>
        <end position="10"/>
    </location>
</feature>
<feature type="region of interest" description="Disordered" evidence="3">
    <location>
        <begin position="1"/>
        <end position="147"/>
    </location>
</feature>
<feature type="compositionally biased region" description="Acidic residues" evidence="3">
    <location>
        <begin position="12"/>
        <end position="32"/>
    </location>
</feature>
<feature type="coiled-coil region" evidence="2">
    <location>
        <begin position="629"/>
        <end position="754"/>
    </location>
</feature>
<evidence type="ECO:0000256" key="2">
    <source>
        <dbReference type="SAM" id="Coils"/>
    </source>
</evidence>
<dbReference type="AlphaFoldDB" id="A0AAD5S3N8"/>
<dbReference type="PANTHER" id="PTHR32083">
    <property type="entry name" value="CILIA AND FLAGELLA-ASSOCIATED PROTEIN 58-RELATED"/>
    <property type="match status" value="1"/>
</dbReference>
<sequence length="996" mass="114881">MSNQDPHSDTDPIQDEGDDAEAAVSEREDDNDGNDRQEEEREEEMPADQQEEGSEADEEEDDNDGGGGEDQGEEGSAEDDDGSNGGDAEEDTEEEENADGSAQAILGSILSGSKEKLAAAEKKKGAKEAEGEIAAGTGAPEAEEGTTADKEMMDDIQNTLNFITNQAEQPGSGADPTFVRLRTEYDKLHRLFIQSRKNEKSLIRKCTDLAAELSANAAKVQAALKLSQNDRSTITGLKKEVKKAWKMVEAGTEKESRAKEAISSLKNEVETLRKTMSEQGMSGGGATSATYGRDKLIEIQVEQEEQIRTLKQTNETLTKDSESAQAEIRALRTETADLDSRVQTLIAERGTLDHELLTLKDLLATKKSELDRDARNREKLETTLKNTLDLSLKKDTEVLTKIEELKTLRLNITEMEQTYKDEKKRIDKTEKEKDHLGARLQRLQQEYDEQVLTTTRLLSENQQQTAELKSWEEEVSKIKEEARTLTRVRDTLSKKIKSLEESKLEAEVERDQLRAVNHGLSYDLDNVKKELDALHKSVENVSRERDIAQKNFVRATGATQKQYNVVKLAEQTKRNLEQEIMGYKDEAGKMRKLIWSLEKDRDRHINEASKIAQTLNSKEEDIKMNEMMLFDSRKKITELERKLKEQQSLYENVRADRNLYSKNLIESQDEITEMKRKLKIMNHQIEQLKEEIANKEAALVKEHFEHSKLDKEKETLSGQIAKVQQQYEDALQQIQNQQAEENKLRHIITEADAERLRQKKEYDAVVQERDILGTQLIRRNDELSLLYEKIKIQSSTLNKGELQYRERLEDIRVLKLEIKKLRREKAILQTETQNVEGLRAEIFRLQREVLRERTRVKVLEEELESPLNIHRWRKLSGSDPSTYELITKIQTLQKRLISKTEEVVEKELVIQRKEKLYKEVKEVLQRQPGAEVVEELRVCREALKGKFRESKALASELNMYNSQVNEYKYEIERLNREIQDLKKKYYERRKRDNDRK</sequence>
<reference evidence="5" key="1">
    <citation type="submission" date="2020-05" db="EMBL/GenBank/DDBJ databases">
        <title>Phylogenomic resolution of chytrid fungi.</title>
        <authorList>
            <person name="Stajich J.E."/>
            <person name="Amses K."/>
            <person name="Simmons R."/>
            <person name="Seto K."/>
            <person name="Myers J."/>
            <person name="Bonds A."/>
            <person name="Quandt C.A."/>
            <person name="Barry K."/>
            <person name="Liu P."/>
            <person name="Grigoriev I."/>
            <person name="Longcore J.E."/>
            <person name="James T.Y."/>
        </authorList>
    </citation>
    <scope>NUCLEOTIDE SEQUENCE</scope>
    <source>
        <strain evidence="5">JEL0318</strain>
    </source>
</reference>
<dbReference type="PANTHER" id="PTHR32083:SF0">
    <property type="entry name" value="CILIA AND FLAGELLA-ASSOCIATED PROTEIN 58"/>
    <property type="match status" value="1"/>
</dbReference>
<evidence type="ECO:0000256" key="3">
    <source>
        <dbReference type="SAM" id="MobiDB-lite"/>
    </source>
</evidence>
<evidence type="ECO:0000259" key="4">
    <source>
        <dbReference type="Pfam" id="PF21771"/>
    </source>
</evidence>
<organism evidence="5 6">
    <name type="scientific">Rhizophlyctis rosea</name>
    <dbReference type="NCBI Taxonomy" id="64517"/>
    <lineage>
        <taxon>Eukaryota</taxon>
        <taxon>Fungi</taxon>
        <taxon>Fungi incertae sedis</taxon>
        <taxon>Chytridiomycota</taxon>
        <taxon>Chytridiomycota incertae sedis</taxon>
        <taxon>Chytridiomycetes</taxon>
        <taxon>Rhizophlyctidales</taxon>
        <taxon>Rhizophlyctidaceae</taxon>
        <taxon>Rhizophlyctis</taxon>
    </lineage>
</organism>
<name>A0AAD5S3N8_9FUNG</name>
<dbReference type="InterPro" id="IPR049270">
    <property type="entry name" value="CFAP58_CC"/>
</dbReference>
<feature type="coiled-coil region" evidence="2">
    <location>
        <begin position="405"/>
        <end position="593"/>
    </location>
</feature>
<feature type="non-terminal residue" evidence="5">
    <location>
        <position position="996"/>
    </location>
</feature>
<feature type="compositionally biased region" description="Acidic residues" evidence="3">
    <location>
        <begin position="70"/>
        <end position="98"/>
    </location>
</feature>
<evidence type="ECO:0000313" key="6">
    <source>
        <dbReference type="Proteomes" id="UP001212841"/>
    </source>
</evidence>